<keyword evidence="1" id="KW-1133">Transmembrane helix</keyword>
<organism evidence="2 3">
    <name type="scientific">Candidatus Muproteobacteria bacterium RIFCSPLOWO2_01_FULL_60_18</name>
    <dbReference type="NCBI Taxonomy" id="1817768"/>
    <lineage>
        <taxon>Bacteria</taxon>
        <taxon>Pseudomonadati</taxon>
        <taxon>Pseudomonadota</taxon>
        <taxon>Candidatus Muproteobacteria</taxon>
    </lineage>
</organism>
<accession>A0A1F6TZJ5</accession>
<dbReference type="EMBL" id="MFTC01000067">
    <property type="protein sequence ID" value="OGI50527.1"/>
    <property type="molecule type" value="Genomic_DNA"/>
</dbReference>
<evidence type="ECO:0000256" key="1">
    <source>
        <dbReference type="SAM" id="Phobius"/>
    </source>
</evidence>
<gene>
    <name evidence="2" type="ORF">A3A87_05590</name>
</gene>
<proteinExistence type="predicted"/>
<comment type="caution">
    <text evidence="2">The sequence shown here is derived from an EMBL/GenBank/DDBJ whole genome shotgun (WGS) entry which is preliminary data.</text>
</comment>
<protein>
    <submittedName>
        <fullName evidence="2">Uncharacterized protein</fullName>
    </submittedName>
</protein>
<keyword evidence="1" id="KW-0812">Transmembrane</keyword>
<evidence type="ECO:0000313" key="3">
    <source>
        <dbReference type="Proteomes" id="UP000179037"/>
    </source>
</evidence>
<name>A0A1F6TZJ5_9PROT</name>
<feature type="transmembrane region" description="Helical" evidence="1">
    <location>
        <begin position="28"/>
        <end position="50"/>
    </location>
</feature>
<dbReference type="Proteomes" id="UP000179037">
    <property type="component" value="Unassembled WGS sequence"/>
</dbReference>
<dbReference type="AlphaFoldDB" id="A0A1F6TZJ5"/>
<reference evidence="2 3" key="1">
    <citation type="journal article" date="2016" name="Nat. Commun.">
        <title>Thousands of microbial genomes shed light on interconnected biogeochemical processes in an aquifer system.</title>
        <authorList>
            <person name="Anantharaman K."/>
            <person name="Brown C.T."/>
            <person name="Hug L.A."/>
            <person name="Sharon I."/>
            <person name="Castelle C.J."/>
            <person name="Probst A.J."/>
            <person name="Thomas B.C."/>
            <person name="Singh A."/>
            <person name="Wilkins M.J."/>
            <person name="Karaoz U."/>
            <person name="Brodie E.L."/>
            <person name="Williams K.H."/>
            <person name="Hubbard S.S."/>
            <person name="Banfield J.F."/>
        </authorList>
    </citation>
    <scope>NUCLEOTIDE SEQUENCE [LARGE SCALE GENOMIC DNA]</scope>
</reference>
<evidence type="ECO:0000313" key="2">
    <source>
        <dbReference type="EMBL" id="OGI50527.1"/>
    </source>
</evidence>
<sequence>MISRKYPNGIVLSEGFANVGWHIHLMQATGWAMIVVFLHVYFALGFLSALQHRRIAPAFSWLSAMMGRHRRERFMRKPATHSRSSFALFWNSARTARSTGSPLNTPLSL</sequence>
<keyword evidence="1" id="KW-0472">Membrane</keyword>